<keyword evidence="1" id="KW-1133">Transmembrane helix</keyword>
<accession>A0A8S5LQP3</accession>
<proteinExistence type="predicted"/>
<keyword evidence="1" id="KW-0812">Transmembrane</keyword>
<name>A0A8S5LQP3_9CAUD</name>
<feature type="transmembrane region" description="Helical" evidence="1">
    <location>
        <begin position="51"/>
        <end position="74"/>
    </location>
</feature>
<organism evidence="2">
    <name type="scientific">Podoviridae sp. ctC8s18</name>
    <dbReference type="NCBI Taxonomy" id="2827617"/>
    <lineage>
        <taxon>Viruses</taxon>
        <taxon>Duplodnaviria</taxon>
        <taxon>Heunggongvirae</taxon>
        <taxon>Uroviricota</taxon>
        <taxon>Caudoviricetes</taxon>
    </lineage>
</organism>
<sequence length="105" mass="12630">MNTSKSFFIFITSLSPFGNYIIQYIIKFVNRFYKKYLNRGEKIFSPMGTNIFKRFTSLCFVLLCLQLGRLHYMFRCNCHRNIKTRLCFVNTHNTLHVHVLQLHLE</sequence>
<dbReference type="EMBL" id="BK015897">
    <property type="protein sequence ID" value="DAD72337.1"/>
    <property type="molecule type" value="Genomic_DNA"/>
</dbReference>
<keyword evidence="1" id="KW-0472">Membrane</keyword>
<reference evidence="2" key="1">
    <citation type="journal article" date="2021" name="Proc. Natl. Acad. Sci. U.S.A.">
        <title>A Catalog of Tens of Thousands of Viruses from Human Metagenomes Reveals Hidden Associations with Chronic Diseases.</title>
        <authorList>
            <person name="Tisza M.J."/>
            <person name="Buck C.B."/>
        </authorList>
    </citation>
    <scope>NUCLEOTIDE SEQUENCE</scope>
    <source>
        <strain evidence="2">CtC8s18</strain>
    </source>
</reference>
<protein>
    <submittedName>
        <fullName evidence="2">Uncharacterized protein</fullName>
    </submittedName>
</protein>
<evidence type="ECO:0000256" key="1">
    <source>
        <dbReference type="SAM" id="Phobius"/>
    </source>
</evidence>
<evidence type="ECO:0000313" key="2">
    <source>
        <dbReference type="EMBL" id="DAD72337.1"/>
    </source>
</evidence>
<feature type="transmembrane region" description="Helical" evidence="1">
    <location>
        <begin position="6"/>
        <end position="30"/>
    </location>
</feature>